<comment type="similarity">
    <text evidence="3 10">Belongs to the cytochrome P450 family.</text>
</comment>
<evidence type="ECO:0000256" key="10">
    <source>
        <dbReference type="RuleBase" id="RU000461"/>
    </source>
</evidence>
<dbReference type="PANTHER" id="PTHR46300">
    <property type="entry name" value="P450, PUTATIVE (EUROFUNG)-RELATED-RELATED"/>
    <property type="match status" value="1"/>
</dbReference>
<feature type="binding site" description="axial binding residue" evidence="9">
    <location>
        <position position="452"/>
    </location>
    <ligand>
        <name>heme</name>
        <dbReference type="ChEBI" id="CHEBI:30413"/>
    </ligand>
    <ligandPart>
        <name>Fe</name>
        <dbReference type="ChEBI" id="CHEBI:18248"/>
    </ligandPart>
</feature>
<dbReference type="InterPro" id="IPR050364">
    <property type="entry name" value="Cytochrome_P450_fung"/>
</dbReference>
<gene>
    <name evidence="12" type="ORF">BDV98DRAFT_598089</name>
</gene>
<evidence type="ECO:0000256" key="8">
    <source>
        <dbReference type="ARBA" id="ARBA00023033"/>
    </source>
</evidence>
<keyword evidence="11" id="KW-0732">Signal</keyword>
<evidence type="ECO:0000256" key="6">
    <source>
        <dbReference type="ARBA" id="ARBA00023002"/>
    </source>
</evidence>
<evidence type="ECO:0000256" key="4">
    <source>
        <dbReference type="ARBA" id="ARBA00022617"/>
    </source>
</evidence>
<dbReference type="CDD" id="cd11065">
    <property type="entry name" value="CYP64-like"/>
    <property type="match status" value="1"/>
</dbReference>
<dbReference type="AlphaFoldDB" id="A0A5C3Q4J8"/>
<dbReference type="GO" id="GO:0020037">
    <property type="term" value="F:heme binding"/>
    <property type="evidence" value="ECO:0007669"/>
    <property type="project" value="InterPro"/>
</dbReference>
<dbReference type="GO" id="GO:0004497">
    <property type="term" value="F:monooxygenase activity"/>
    <property type="evidence" value="ECO:0007669"/>
    <property type="project" value="UniProtKB-KW"/>
</dbReference>
<keyword evidence="13" id="KW-1185">Reference proteome</keyword>
<dbReference type="Proteomes" id="UP000305067">
    <property type="component" value="Unassembled WGS sequence"/>
</dbReference>
<dbReference type="SUPFAM" id="SSF48264">
    <property type="entry name" value="Cytochrome P450"/>
    <property type="match status" value="1"/>
</dbReference>
<reference evidence="12 13" key="1">
    <citation type="journal article" date="2019" name="Nat. Ecol. Evol.">
        <title>Megaphylogeny resolves global patterns of mushroom evolution.</title>
        <authorList>
            <person name="Varga T."/>
            <person name="Krizsan K."/>
            <person name="Foldi C."/>
            <person name="Dima B."/>
            <person name="Sanchez-Garcia M."/>
            <person name="Sanchez-Ramirez S."/>
            <person name="Szollosi G.J."/>
            <person name="Szarkandi J.G."/>
            <person name="Papp V."/>
            <person name="Albert L."/>
            <person name="Andreopoulos W."/>
            <person name="Angelini C."/>
            <person name="Antonin V."/>
            <person name="Barry K.W."/>
            <person name="Bougher N.L."/>
            <person name="Buchanan P."/>
            <person name="Buyck B."/>
            <person name="Bense V."/>
            <person name="Catcheside P."/>
            <person name="Chovatia M."/>
            <person name="Cooper J."/>
            <person name="Damon W."/>
            <person name="Desjardin D."/>
            <person name="Finy P."/>
            <person name="Geml J."/>
            <person name="Haridas S."/>
            <person name="Hughes K."/>
            <person name="Justo A."/>
            <person name="Karasinski D."/>
            <person name="Kautmanova I."/>
            <person name="Kiss B."/>
            <person name="Kocsube S."/>
            <person name="Kotiranta H."/>
            <person name="LaButti K.M."/>
            <person name="Lechner B.E."/>
            <person name="Liimatainen K."/>
            <person name="Lipzen A."/>
            <person name="Lukacs Z."/>
            <person name="Mihaltcheva S."/>
            <person name="Morgado L.N."/>
            <person name="Niskanen T."/>
            <person name="Noordeloos M.E."/>
            <person name="Ohm R.A."/>
            <person name="Ortiz-Santana B."/>
            <person name="Ovrebo C."/>
            <person name="Racz N."/>
            <person name="Riley R."/>
            <person name="Savchenko A."/>
            <person name="Shiryaev A."/>
            <person name="Soop K."/>
            <person name="Spirin V."/>
            <person name="Szebenyi C."/>
            <person name="Tomsovsky M."/>
            <person name="Tulloss R.E."/>
            <person name="Uehling J."/>
            <person name="Grigoriev I.V."/>
            <person name="Vagvolgyi C."/>
            <person name="Papp T."/>
            <person name="Martin F.M."/>
            <person name="Miettinen O."/>
            <person name="Hibbett D.S."/>
            <person name="Nagy L.G."/>
        </authorList>
    </citation>
    <scope>NUCLEOTIDE SEQUENCE [LARGE SCALE GENOMIC DNA]</scope>
    <source>
        <strain evidence="12 13">CBS 309.79</strain>
    </source>
</reference>
<evidence type="ECO:0000256" key="7">
    <source>
        <dbReference type="ARBA" id="ARBA00023004"/>
    </source>
</evidence>
<evidence type="ECO:0000313" key="12">
    <source>
        <dbReference type="EMBL" id="TFK95959.1"/>
    </source>
</evidence>
<dbReference type="GO" id="GO:0016705">
    <property type="term" value="F:oxidoreductase activity, acting on paired donors, with incorporation or reduction of molecular oxygen"/>
    <property type="evidence" value="ECO:0007669"/>
    <property type="project" value="InterPro"/>
</dbReference>
<dbReference type="EMBL" id="ML178870">
    <property type="protein sequence ID" value="TFK95959.1"/>
    <property type="molecule type" value="Genomic_DNA"/>
</dbReference>
<proteinExistence type="inferred from homology"/>
<feature type="signal peptide" evidence="11">
    <location>
        <begin position="1"/>
        <end position="20"/>
    </location>
</feature>
<name>A0A5C3Q4J8_9AGAR</name>
<evidence type="ECO:0000256" key="11">
    <source>
        <dbReference type="SAM" id="SignalP"/>
    </source>
</evidence>
<dbReference type="GO" id="GO:0005506">
    <property type="term" value="F:iron ion binding"/>
    <property type="evidence" value="ECO:0007669"/>
    <property type="project" value="InterPro"/>
</dbReference>
<dbReference type="InterPro" id="IPR001128">
    <property type="entry name" value="Cyt_P450"/>
</dbReference>
<dbReference type="InterPro" id="IPR017972">
    <property type="entry name" value="Cyt_P450_CS"/>
</dbReference>
<keyword evidence="4 9" id="KW-0349">Heme</keyword>
<dbReference type="PRINTS" id="PR00463">
    <property type="entry name" value="EP450I"/>
</dbReference>
<dbReference type="InterPro" id="IPR002401">
    <property type="entry name" value="Cyt_P450_E_grp-I"/>
</dbReference>
<evidence type="ECO:0000256" key="2">
    <source>
        <dbReference type="ARBA" id="ARBA00005179"/>
    </source>
</evidence>
<dbReference type="STRING" id="1884261.A0A5C3Q4J8"/>
<dbReference type="PROSITE" id="PS00086">
    <property type="entry name" value="CYTOCHROME_P450"/>
    <property type="match status" value="1"/>
</dbReference>
<comment type="pathway">
    <text evidence="2">Secondary metabolite biosynthesis.</text>
</comment>
<feature type="chain" id="PRO_5022673336" evidence="11">
    <location>
        <begin position="21"/>
        <end position="530"/>
    </location>
</feature>
<keyword evidence="7 9" id="KW-0408">Iron</keyword>
<keyword evidence="5 9" id="KW-0479">Metal-binding</keyword>
<evidence type="ECO:0000313" key="13">
    <source>
        <dbReference type="Proteomes" id="UP000305067"/>
    </source>
</evidence>
<protein>
    <submittedName>
        <fullName evidence="12">Cytochrome P450</fullName>
    </submittedName>
</protein>
<dbReference type="OrthoDB" id="2789670at2759"/>
<dbReference type="Pfam" id="PF00067">
    <property type="entry name" value="p450"/>
    <property type="match status" value="1"/>
</dbReference>
<evidence type="ECO:0000256" key="9">
    <source>
        <dbReference type="PIRSR" id="PIRSR602401-1"/>
    </source>
</evidence>
<evidence type="ECO:0000256" key="3">
    <source>
        <dbReference type="ARBA" id="ARBA00010617"/>
    </source>
</evidence>
<sequence>MHPLLALVLVAATLSIYVLGRRKSRPLPYPPTPPGHFLLGNLGDIQHKQLRYRYDELAKTYGESFSSGWRDSVANWIMAGEIFHLSALGQHIIVLNTEEAAYELFTRRSTIYSNRPQLPMIDLMGWDIAVAFMEYGDRWRAHRRLFQQGLNPRSVDKFREASTEKIHNYLGRLLTNPDNFSGEVEVLLGSLVMKIVYGHDIPGDGKDPTFAAIREGVQLLTSATLPGTWLVNSIHSIRHLPEWFPGCQFHQFARETKEVVESFVVDPYERAKKNHSDKPCLVTLLEDSVAGGGHKNAGESYPREVCAVTYAATSETTSTVIHTFYLAMRQHPEIQEKAYREIMDVVGSDRLPDLSDRAALPYVEAIYRETMRWMPPVPYSVPHSTSEDDVYNGYFIPKGSIVMANLWTMMNNEAKYPSPRKFMPERFLTPDGKFNGEDIDAILAFGFGRRVCVGRHLADTAVWLLFACVLAVFNIDKPKDIGPEDEIDKLEDIDEAFTHTLVCSSMPFRCSITPRSREAEETVRSVASTT</sequence>
<evidence type="ECO:0000256" key="5">
    <source>
        <dbReference type="ARBA" id="ARBA00022723"/>
    </source>
</evidence>
<dbReference type="Gene3D" id="1.10.630.10">
    <property type="entry name" value="Cytochrome P450"/>
    <property type="match status" value="1"/>
</dbReference>
<comment type="cofactor">
    <cofactor evidence="1 9">
        <name>heme</name>
        <dbReference type="ChEBI" id="CHEBI:30413"/>
    </cofactor>
</comment>
<organism evidence="12 13">
    <name type="scientific">Pterulicium gracile</name>
    <dbReference type="NCBI Taxonomy" id="1884261"/>
    <lineage>
        <taxon>Eukaryota</taxon>
        <taxon>Fungi</taxon>
        <taxon>Dikarya</taxon>
        <taxon>Basidiomycota</taxon>
        <taxon>Agaricomycotina</taxon>
        <taxon>Agaricomycetes</taxon>
        <taxon>Agaricomycetidae</taxon>
        <taxon>Agaricales</taxon>
        <taxon>Pleurotineae</taxon>
        <taxon>Pterulaceae</taxon>
        <taxon>Pterulicium</taxon>
    </lineage>
</organism>
<dbReference type="InterPro" id="IPR036396">
    <property type="entry name" value="Cyt_P450_sf"/>
</dbReference>
<evidence type="ECO:0000256" key="1">
    <source>
        <dbReference type="ARBA" id="ARBA00001971"/>
    </source>
</evidence>
<accession>A0A5C3Q4J8</accession>
<keyword evidence="6 10" id="KW-0560">Oxidoreductase</keyword>
<dbReference type="PANTHER" id="PTHR46300:SF7">
    <property type="entry name" value="P450, PUTATIVE (EUROFUNG)-RELATED"/>
    <property type="match status" value="1"/>
</dbReference>
<keyword evidence="8 10" id="KW-0503">Monooxygenase</keyword>